<dbReference type="GeneID" id="82846473"/>
<dbReference type="EMBL" id="CAKE01000002">
    <property type="protein sequence ID" value="CCI81197.1"/>
    <property type="molecule type" value="Genomic_DNA"/>
</dbReference>
<dbReference type="OrthoDB" id="9815602at2"/>
<comment type="similarity">
    <text evidence="2">Belongs to the bacterial solute-binding protein SsuA/TauA family.</text>
</comment>
<gene>
    <name evidence="6" type="ORF">BN55_06455</name>
</gene>
<evidence type="ECO:0000256" key="2">
    <source>
        <dbReference type="ARBA" id="ARBA00010742"/>
    </source>
</evidence>
<dbReference type="Gene3D" id="3.40.190.10">
    <property type="entry name" value="Periplasmic binding protein-like II"/>
    <property type="match status" value="2"/>
</dbReference>
<name>I7L549_9LACO</name>
<dbReference type="SUPFAM" id="SSF53850">
    <property type="entry name" value="Periplasmic binding protein-like II"/>
    <property type="match status" value="1"/>
</dbReference>
<dbReference type="AlphaFoldDB" id="I7L549"/>
<evidence type="ECO:0000256" key="1">
    <source>
        <dbReference type="ARBA" id="ARBA00004418"/>
    </source>
</evidence>
<keyword evidence="3 4" id="KW-0732">Signal</keyword>
<protein>
    <recommendedName>
        <fullName evidence="5">Solute-binding protein family 3/N-terminal domain-containing protein</fullName>
    </recommendedName>
</protein>
<dbReference type="PANTHER" id="PTHR30024:SF47">
    <property type="entry name" value="TAURINE-BINDING PERIPLASMIC PROTEIN"/>
    <property type="match status" value="1"/>
</dbReference>
<evidence type="ECO:0000256" key="3">
    <source>
        <dbReference type="ARBA" id="ARBA00022729"/>
    </source>
</evidence>
<dbReference type="Proteomes" id="UP000009320">
    <property type="component" value="Unassembled WGS sequence"/>
</dbReference>
<evidence type="ECO:0000259" key="5">
    <source>
        <dbReference type="SMART" id="SM00062"/>
    </source>
</evidence>
<accession>I7L549</accession>
<dbReference type="SMART" id="SM00062">
    <property type="entry name" value="PBPb"/>
    <property type="match status" value="1"/>
</dbReference>
<evidence type="ECO:0000313" key="7">
    <source>
        <dbReference type="Proteomes" id="UP000009320"/>
    </source>
</evidence>
<dbReference type="PANTHER" id="PTHR30024">
    <property type="entry name" value="ALIPHATIC SULFONATES-BINDING PROTEIN-RELATED"/>
    <property type="match status" value="1"/>
</dbReference>
<keyword evidence="7" id="KW-1185">Reference proteome</keyword>
<evidence type="ECO:0000313" key="6">
    <source>
        <dbReference type="EMBL" id="CCI81197.1"/>
    </source>
</evidence>
<reference evidence="6 7" key="1">
    <citation type="submission" date="2012-06" db="EMBL/GenBank/DDBJ databases">
        <title>Draft Genome Sequence of Lactobacillus hominis Strain CRBIP 24.179T, isolated from human intestine.</title>
        <authorList>
            <person name="Cousin S."/>
            <person name="Ma L."/>
            <person name="Bizet C."/>
            <person name="Loux V."/>
            <person name="Bouchier C."/>
            <person name="Clermont D."/>
            <person name="Creno S."/>
        </authorList>
    </citation>
    <scope>NUCLEOTIDE SEQUENCE [LARGE SCALE GENOMIC DNA]</scope>
    <source>
        <strain evidence="7">CRBIP 24.179T</strain>
    </source>
</reference>
<dbReference type="RefSeq" id="WP_008469856.1">
    <property type="nucleotide sequence ID" value="NZ_AYZP01000003.1"/>
</dbReference>
<dbReference type="InterPro" id="IPR015168">
    <property type="entry name" value="SsuA/THI5"/>
</dbReference>
<feature type="domain" description="Solute-binding protein family 3/N-terminal" evidence="5">
    <location>
        <begin position="44"/>
        <end position="270"/>
    </location>
</feature>
<feature type="signal peptide" evidence="4">
    <location>
        <begin position="1"/>
        <end position="20"/>
    </location>
</feature>
<sequence>MKLKRIVISALLTMGVVALAAGCSPKESKSSSTSSSAQNSKTTKITIATMAAPDSAPLYVAADKGYFKKEGLDVKLSLFKDPNKRDAATSAGQADAAVVDFTSFTSYMRSKKPDWKLITQLTGRFGVAIPKNSNVKSVKDLKGKKVANMSRQVTSYYMYKTLKQNGVNPKDVDQVNVPQIPQRLEMIKNNQAAAAVLPQTFLTIAKVQGCKILTQSGSDFQVTALAAKGKLLSDKDVRSKFLKAYNRAVNELNDHPDVLTQVMEKDLSLPAPVAKAAPKQFPRYNKAKTPSVKTMKQVLKFAKEEGFFTKKVNPADYIVPVD</sequence>
<feature type="chain" id="PRO_5003711448" description="Solute-binding protein family 3/N-terminal domain-containing protein" evidence="4">
    <location>
        <begin position="21"/>
        <end position="322"/>
    </location>
</feature>
<dbReference type="InterPro" id="IPR001638">
    <property type="entry name" value="Solute-binding_3/MltF_N"/>
</dbReference>
<dbReference type="STRING" id="1423758.FC41_GL001367"/>
<comment type="caution">
    <text evidence="6">The sequence shown here is derived from an EMBL/GenBank/DDBJ whole genome shotgun (WGS) entry which is preliminary data.</text>
</comment>
<comment type="subcellular location">
    <subcellularLocation>
        <location evidence="1">Periplasm</location>
    </subcellularLocation>
</comment>
<organism evidence="6 7">
    <name type="scientific">Lactobacillus hominis DSM 23910 = CRBIP 24.179</name>
    <dbReference type="NCBI Taxonomy" id="1423758"/>
    <lineage>
        <taxon>Bacteria</taxon>
        <taxon>Bacillati</taxon>
        <taxon>Bacillota</taxon>
        <taxon>Bacilli</taxon>
        <taxon>Lactobacillales</taxon>
        <taxon>Lactobacillaceae</taxon>
        <taxon>Lactobacillus</taxon>
    </lineage>
</organism>
<dbReference type="GO" id="GO:0042597">
    <property type="term" value="C:periplasmic space"/>
    <property type="evidence" value="ECO:0007669"/>
    <property type="project" value="UniProtKB-SubCell"/>
</dbReference>
<evidence type="ECO:0000256" key="4">
    <source>
        <dbReference type="SAM" id="SignalP"/>
    </source>
</evidence>
<dbReference type="PROSITE" id="PS51257">
    <property type="entry name" value="PROKAR_LIPOPROTEIN"/>
    <property type="match status" value="1"/>
</dbReference>
<dbReference type="Pfam" id="PF09084">
    <property type="entry name" value="NMT1"/>
    <property type="match status" value="1"/>
</dbReference>
<dbReference type="eggNOG" id="COG0715">
    <property type="taxonomic scope" value="Bacteria"/>
</dbReference>
<proteinExistence type="inferred from homology"/>